<evidence type="ECO:0000313" key="5">
    <source>
        <dbReference type="Proteomes" id="UP001501251"/>
    </source>
</evidence>
<dbReference type="Pfam" id="PF00670">
    <property type="entry name" value="AdoHcyase_NAD"/>
    <property type="match status" value="1"/>
</dbReference>
<protein>
    <recommendedName>
        <fullName evidence="3">S-adenosyl-L-homocysteine hydrolase NAD binding domain-containing protein</fullName>
    </recommendedName>
</protein>
<dbReference type="PANTHER" id="PTHR23420:SF0">
    <property type="entry name" value="ADENOSYLHOMOCYSTEINASE"/>
    <property type="match status" value="1"/>
</dbReference>
<organism evidence="4 5">
    <name type="scientific">Streptosporangium oxazolinicum</name>
    <dbReference type="NCBI Taxonomy" id="909287"/>
    <lineage>
        <taxon>Bacteria</taxon>
        <taxon>Bacillati</taxon>
        <taxon>Actinomycetota</taxon>
        <taxon>Actinomycetes</taxon>
        <taxon>Streptosporangiales</taxon>
        <taxon>Streptosporangiaceae</taxon>
        <taxon>Streptosporangium</taxon>
    </lineage>
</organism>
<name>A0ABP8BD43_9ACTN</name>
<dbReference type="EMBL" id="BAABAQ010000012">
    <property type="protein sequence ID" value="GAA4203009.1"/>
    <property type="molecule type" value="Genomic_DNA"/>
</dbReference>
<dbReference type="Gene3D" id="3.40.50.720">
    <property type="entry name" value="NAD(P)-binding Rossmann-like Domain"/>
    <property type="match status" value="2"/>
</dbReference>
<evidence type="ECO:0000313" key="4">
    <source>
        <dbReference type="EMBL" id="GAA4203009.1"/>
    </source>
</evidence>
<dbReference type="InterPro" id="IPR000043">
    <property type="entry name" value="Adenosylhomocysteinase-like"/>
</dbReference>
<dbReference type="PANTHER" id="PTHR23420">
    <property type="entry name" value="ADENOSYLHOMOCYSTEINASE"/>
    <property type="match status" value="1"/>
</dbReference>
<feature type="region of interest" description="Disordered" evidence="2">
    <location>
        <begin position="884"/>
        <end position="907"/>
    </location>
</feature>
<sequence>MTMDTVPTSATRATWDVLRGPITPDALVLGAAEVAERHGLHVHRSDPDSLLMVDNGGAFRVVARWRPYTQDRPDTLSHVLPDQQPVEILLDVHPGGQDVAEDLRAWLRGRLRCYDPAELAQLTASMPLLARYAVPDTHLDGWAVIFRDHYVENTLAFLLALQRVGVPAEWMYALAKGDRTRNRDRVHATLLARGYHSGLLDNTLINAPESRADDLAQALAAVDAFIDAAHSVGRRVLVIDDGGLLAQGYGHADAPRRVDAVLELTVSGLKRITAAGAPVIPVFNLARSVLKTNLGYPEIADSCLRRLRELLPAVKVIGRTVLVLGYGTLGSRLASALRAQGCQVHVVDPEPLALIAAAEAGHPTYRTAVDAMRAVRPFLLVGATGEDALTAEAIGSLPDGVVLAPYATRDFALLATDPQLTETVVEIPGIGRRYRLRSGAKVTVLGDGRSLNLFESDAIPNQGYDAYRAGTLIAAKALCSQADVTPPGVHTELVDDIITTSGLYDAYYDTYLAAGVHTWTAEAGLAALSGTAACVVGYGAAGRLHARLLAEAGARLTILDPKHQDLPQSYRSFRHGVEELPAEVAADIGLWSVCCPTADHLPVLQSILTHDSAPRVLLEKPACQGHEIDAFVRLLDEHPNARIMIIDQYRHARALDLAADLLQEYAPGVPTHHITVTFTKDRSDDIAVGRFIDRTYGVLGYEWLHMLAVLRRFLSPDDFAVYLATRPQRATLRAIYDSRLFVSGLTEHSTLHTGDAVIHLELNSSITTPAVVLDNVPDQIGGWRRGIRPADDRQRYLTVHAGRTQVTVHLDPVTTASGWQLNRNHHRVTVEQDGNVLHDEVVEDSPLRAAIRAAADALTGSQPLPPLDLGPLRRITALAEHLRAQRPERHTVPPEPTAYDDTRAVAG</sequence>
<evidence type="ECO:0000256" key="2">
    <source>
        <dbReference type="SAM" id="MobiDB-lite"/>
    </source>
</evidence>
<evidence type="ECO:0000256" key="1">
    <source>
        <dbReference type="ARBA" id="ARBA00007122"/>
    </source>
</evidence>
<comment type="caution">
    <text evidence="4">The sequence shown here is derived from an EMBL/GenBank/DDBJ whole genome shotgun (WGS) entry which is preliminary data.</text>
</comment>
<dbReference type="SMART" id="SM00997">
    <property type="entry name" value="AdoHcyase_NAD"/>
    <property type="match status" value="1"/>
</dbReference>
<proteinExistence type="inferred from homology"/>
<accession>A0ABP8BD43</accession>
<dbReference type="Proteomes" id="UP001501251">
    <property type="component" value="Unassembled WGS sequence"/>
</dbReference>
<dbReference type="InterPro" id="IPR036291">
    <property type="entry name" value="NAD(P)-bd_dom_sf"/>
</dbReference>
<reference evidence="5" key="1">
    <citation type="journal article" date="2019" name="Int. J. Syst. Evol. Microbiol.">
        <title>The Global Catalogue of Microorganisms (GCM) 10K type strain sequencing project: providing services to taxonomists for standard genome sequencing and annotation.</title>
        <authorList>
            <consortium name="The Broad Institute Genomics Platform"/>
            <consortium name="The Broad Institute Genome Sequencing Center for Infectious Disease"/>
            <person name="Wu L."/>
            <person name="Ma J."/>
        </authorList>
    </citation>
    <scope>NUCLEOTIDE SEQUENCE [LARGE SCALE GENOMIC DNA]</scope>
    <source>
        <strain evidence="5">JCM 17388</strain>
    </source>
</reference>
<feature type="domain" description="S-adenosyl-L-homocysteine hydrolase NAD binding" evidence="3">
    <location>
        <begin position="299"/>
        <end position="458"/>
    </location>
</feature>
<keyword evidence="5" id="KW-1185">Reference proteome</keyword>
<dbReference type="InterPro" id="IPR015878">
    <property type="entry name" value="Ado_hCys_hydrolase_NAD-bd"/>
</dbReference>
<gene>
    <name evidence="4" type="ORF">GCM10022252_59990</name>
</gene>
<comment type="similarity">
    <text evidence="1">Belongs to the adenosylhomocysteinase family.</text>
</comment>
<evidence type="ECO:0000259" key="3">
    <source>
        <dbReference type="SMART" id="SM00997"/>
    </source>
</evidence>
<dbReference type="SUPFAM" id="SSF51735">
    <property type="entry name" value="NAD(P)-binding Rossmann-fold domains"/>
    <property type="match status" value="2"/>
</dbReference>